<keyword evidence="3" id="KW-0813">Transport</keyword>
<evidence type="ECO:0000256" key="1">
    <source>
        <dbReference type="ARBA" id="ARBA00004196"/>
    </source>
</evidence>
<dbReference type="InterPro" id="IPR051313">
    <property type="entry name" value="Bact_iron-sidero_bind"/>
</dbReference>
<dbReference type="PANTHER" id="PTHR30532">
    <property type="entry name" value="IRON III DICITRATE-BINDING PERIPLASMIC PROTEIN"/>
    <property type="match status" value="1"/>
</dbReference>
<dbReference type="RefSeq" id="WP_040910650.1">
    <property type="nucleotide sequence ID" value="NZ_LLZU01000005.1"/>
</dbReference>
<name>A0A0T6LXI2_WENVI</name>
<evidence type="ECO:0000313" key="9">
    <source>
        <dbReference type="Proteomes" id="UP000050867"/>
    </source>
</evidence>
<reference evidence="8 9" key="1">
    <citation type="submission" date="2015-10" db="EMBL/GenBank/DDBJ databases">
        <title>Draft genome sequence of pyrrolomycin-producing Streptomyces vitaminophilus.</title>
        <authorList>
            <person name="Graham D.E."/>
            <person name="Mahan K.M."/>
            <person name="Klingeman D.M."/>
            <person name="Hettich R.L."/>
            <person name="Parry R.J."/>
        </authorList>
    </citation>
    <scope>NUCLEOTIDE SEQUENCE [LARGE SCALE GENOMIC DNA]</scope>
    <source>
        <strain evidence="8 9">ATCC 31673</strain>
    </source>
</reference>
<dbReference type="PROSITE" id="PS50983">
    <property type="entry name" value="FE_B12_PBP"/>
    <property type="match status" value="1"/>
</dbReference>
<evidence type="ECO:0000256" key="6">
    <source>
        <dbReference type="SAM" id="SignalP"/>
    </source>
</evidence>
<dbReference type="AlphaFoldDB" id="A0A0T6LXI2"/>
<gene>
    <name evidence="8" type="ORF">AQ490_15375</name>
</gene>
<evidence type="ECO:0000256" key="5">
    <source>
        <dbReference type="SAM" id="MobiDB-lite"/>
    </source>
</evidence>
<dbReference type="Gene3D" id="3.40.50.1980">
    <property type="entry name" value="Nitrogenase molybdenum iron protein domain"/>
    <property type="match status" value="2"/>
</dbReference>
<organism evidence="8 9">
    <name type="scientific">Wenjunlia vitaminophila</name>
    <name type="common">Streptomyces vitaminophilus</name>
    <dbReference type="NCBI Taxonomy" id="76728"/>
    <lineage>
        <taxon>Bacteria</taxon>
        <taxon>Bacillati</taxon>
        <taxon>Actinomycetota</taxon>
        <taxon>Actinomycetes</taxon>
        <taxon>Kitasatosporales</taxon>
        <taxon>Streptomycetaceae</taxon>
        <taxon>Wenjunlia</taxon>
    </lineage>
</organism>
<dbReference type="Proteomes" id="UP000050867">
    <property type="component" value="Unassembled WGS sequence"/>
</dbReference>
<feature type="compositionally biased region" description="Low complexity" evidence="5">
    <location>
        <begin position="47"/>
        <end position="57"/>
    </location>
</feature>
<dbReference type="CDD" id="cd01146">
    <property type="entry name" value="FhuD"/>
    <property type="match status" value="1"/>
</dbReference>
<comment type="similarity">
    <text evidence="2">Belongs to the bacterial solute-binding protein 8 family.</text>
</comment>
<feature type="signal peptide" evidence="6">
    <location>
        <begin position="1"/>
        <end position="32"/>
    </location>
</feature>
<sequence>MSPPTGRFARTARKLPSAAAALTLALTTAACGGDGSPAPEGADRSADSAPASPGAADFPVTIEHVHGVTQIREEPRRVVTVGLADQDAALALGVRPVGVVDWLGERPYGTWPWTKELWGDTRPVIVGEREDFDYEEIIELRPDLILGLYTGIDEEKYRTLSKIAPTVAWNGDHPPYGTPWQDMTRTAGRALGKEAEADRLIEDVDRKFAAVRTRHPEFARQTALVADTYQPGEYSGFAPHDPKSVFVKELGFELSEPIADLAGEENAATVGSERLDLFDVDRLIWLNWDATSQKRIEADDVYRQLRVAKEGRDVFLSYFDPPVGAAITYNTVLSIPYAIDQTVPLLAD</sequence>
<dbReference type="STRING" id="76728.AQ490_15375"/>
<dbReference type="OrthoDB" id="1846031at2"/>
<comment type="caution">
    <text evidence="8">The sequence shown here is derived from an EMBL/GenBank/DDBJ whole genome shotgun (WGS) entry which is preliminary data.</text>
</comment>
<dbReference type="eggNOG" id="COG0614">
    <property type="taxonomic scope" value="Bacteria"/>
</dbReference>
<keyword evidence="4 6" id="KW-0732">Signal</keyword>
<keyword evidence="9" id="KW-1185">Reference proteome</keyword>
<dbReference type="InterPro" id="IPR002491">
    <property type="entry name" value="ABC_transptr_periplasmic_BD"/>
</dbReference>
<evidence type="ECO:0000256" key="2">
    <source>
        <dbReference type="ARBA" id="ARBA00008814"/>
    </source>
</evidence>
<evidence type="ECO:0000313" key="8">
    <source>
        <dbReference type="EMBL" id="KRV50737.1"/>
    </source>
</evidence>
<feature type="region of interest" description="Disordered" evidence="5">
    <location>
        <begin position="33"/>
        <end position="57"/>
    </location>
</feature>
<evidence type="ECO:0000256" key="4">
    <source>
        <dbReference type="ARBA" id="ARBA00022729"/>
    </source>
</evidence>
<dbReference type="GO" id="GO:1901678">
    <property type="term" value="P:iron coordination entity transport"/>
    <property type="evidence" value="ECO:0007669"/>
    <property type="project" value="UniProtKB-ARBA"/>
</dbReference>
<evidence type="ECO:0000256" key="3">
    <source>
        <dbReference type="ARBA" id="ARBA00022448"/>
    </source>
</evidence>
<comment type="subcellular location">
    <subcellularLocation>
        <location evidence="1">Cell envelope</location>
    </subcellularLocation>
</comment>
<dbReference type="PROSITE" id="PS51257">
    <property type="entry name" value="PROKAR_LIPOPROTEIN"/>
    <property type="match status" value="1"/>
</dbReference>
<dbReference type="PANTHER" id="PTHR30532:SF24">
    <property type="entry name" value="FERRIC ENTEROBACTIN-BINDING PERIPLASMIC PROTEIN FEPB"/>
    <property type="match status" value="1"/>
</dbReference>
<feature type="domain" description="Fe/B12 periplasmic-binding" evidence="7">
    <location>
        <begin position="77"/>
        <end position="348"/>
    </location>
</feature>
<proteinExistence type="inferred from homology"/>
<accession>A0A0T6LXI2</accession>
<dbReference type="SUPFAM" id="SSF53807">
    <property type="entry name" value="Helical backbone' metal receptor"/>
    <property type="match status" value="1"/>
</dbReference>
<protein>
    <submittedName>
        <fullName evidence="8">Iron ABC transporter substrate-binding protein</fullName>
    </submittedName>
</protein>
<dbReference type="GO" id="GO:0030288">
    <property type="term" value="C:outer membrane-bounded periplasmic space"/>
    <property type="evidence" value="ECO:0007669"/>
    <property type="project" value="TreeGrafter"/>
</dbReference>
<dbReference type="EMBL" id="LLZU01000005">
    <property type="protein sequence ID" value="KRV50737.1"/>
    <property type="molecule type" value="Genomic_DNA"/>
</dbReference>
<evidence type="ECO:0000259" key="7">
    <source>
        <dbReference type="PROSITE" id="PS50983"/>
    </source>
</evidence>
<feature type="chain" id="PRO_5038486199" evidence="6">
    <location>
        <begin position="33"/>
        <end position="348"/>
    </location>
</feature>
<dbReference type="Pfam" id="PF01497">
    <property type="entry name" value="Peripla_BP_2"/>
    <property type="match status" value="1"/>
</dbReference>